<dbReference type="SMART" id="SM00533">
    <property type="entry name" value="MUTSd"/>
    <property type="match status" value="1"/>
</dbReference>
<feature type="region of interest" description="Disordered" evidence="15">
    <location>
        <begin position="887"/>
        <end position="909"/>
    </location>
</feature>
<dbReference type="Pfam" id="PF05192">
    <property type="entry name" value="MutS_III"/>
    <property type="match status" value="1"/>
</dbReference>
<proteinExistence type="inferred from homology"/>
<dbReference type="SUPFAM" id="SSF48334">
    <property type="entry name" value="DNA repair protein MutS, domain III"/>
    <property type="match status" value="1"/>
</dbReference>
<evidence type="ECO:0000313" key="19">
    <source>
        <dbReference type="Proteomes" id="UP000290289"/>
    </source>
</evidence>
<evidence type="ECO:0000256" key="12">
    <source>
        <dbReference type="ARBA" id="ARBA00073545"/>
    </source>
</evidence>
<keyword evidence="16" id="KW-1133">Transmembrane helix</keyword>
<dbReference type="GO" id="GO:0006298">
    <property type="term" value="P:mismatch repair"/>
    <property type="evidence" value="ECO:0007669"/>
    <property type="project" value="InterPro"/>
</dbReference>
<keyword evidence="9" id="KW-0234">DNA repair</keyword>
<dbReference type="CDD" id="cd03285">
    <property type="entry name" value="ABC_MSH2_euk"/>
    <property type="match status" value="1"/>
</dbReference>
<comment type="caution">
    <text evidence="18">The sequence shown here is derived from an EMBL/GenBank/DDBJ whole genome shotgun (WGS) entry which is preliminary data.</text>
</comment>
<dbReference type="GO" id="GO:0051053">
    <property type="term" value="P:negative regulation of DNA metabolic process"/>
    <property type="evidence" value="ECO:0007669"/>
    <property type="project" value="UniProtKB-ARBA"/>
</dbReference>
<dbReference type="InterPro" id="IPR007695">
    <property type="entry name" value="DNA_mismatch_repair_MutS-lik_N"/>
</dbReference>
<name>A0A498JRP8_MALDO</name>
<evidence type="ECO:0000256" key="15">
    <source>
        <dbReference type="SAM" id="MobiDB-lite"/>
    </source>
</evidence>
<dbReference type="PROSITE" id="PS50089">
    <property type="entry name" value="ZF_RING_2"/>
    <property type="match status" value="1"/>
</dbReference>
<evidence type="ECO:0000256" key="9">
    <source>
        <dbReference type="ARBA" id="ARBA00023204"/>
    </source>
</evidence>
<evidence type="ECO:0000256" key="10">
    <source>
        <dbReference type="ARBA" id="ARBA00023242"/>
    </source>
</evidence>
<dbReference type="SMART" id="SM00184">
    <property type="entry name" value="RING"/>
    <property type="match status" value="1"/>
</dbReference>
<dbReference type="InterPro" id="IPR007860">
    <property type="entry name" value="DNA_mmatch_repair_MutS_con_dom"/>
</dbReference>
<dbReference type="Gene3D" id="1.10.1420.10">
    <property type="match status" value="2"/>
</dbReference>
<evidence type="ECO:0000256" key="13">
    <source>
        <dbReference type="PROSITE-ProRule" id="PRU00175"/>
    </source>
</evidence>
<feature type="coiled-coil region" evidence="14">
    <location>
        <begin position="370"/>
        <end position="397"/>
    </location>
</feature>
<dbReference type="Proteomes" id="UP000290289">
    <property type="component" value="Chromosome 6"/>
</dbReference>
<feature type="transmembrane region" description="Helical" evidence="16">
    <location>
        <begin position="1115"/>
        <end position="1137"/>
    </location>
</feature>
<dbReference type="EMBL" id="RDQH01000332">
    <property type="protein sequence ID" value="RXH96514.1"/>
    <property type="molecule type" value="Genomic_DNA"/>
</dbReference>
<dbReference type="Pfam" id="PF10269">
    <property type="entry name" value="Tmemb_185A"/>
    <property type="match status" value="1"/>
</dbReference>
<keyword evidence="7" id="KW-0809">Transit peptide</keyword>
<reference evidence="18 19" key="1">
    <citation type="submission" date="2018-10" db="EMBL/GenBank/DDBJ databases">
        <title>A high-quality apple genome assembly.</title>
        <authorList>
            <person name="Hu J."/>
        </authorList>
    </citation>
    <scope>NUCLEOTIDE SEQUENCE [LARGE SCALE GENOMIC DNA]</scope>
    <source>
        <strain evidence="19">cv. HFTH1</strain>
        <tissue evidence="18">Young leaf</tissue>
    </source>
</reference>
<keyword evidence="13" id="KW-0863">Zinc-finger</keyword>
<dbReference type="FunFam" id="1.10.1420.10:FF:000003">
    <property type="entry name" value="DNA mismatch repair protein"/>
    <property type="match status" value="1"/>
</dbReference>
<dbReference type="FunFam" id="3.40.50.300:FF:000925">
    <property type="entry name" value="DNA mismatch repair protein MSH2"/>
    <property type="match status" value="1"/>
</dbReference>
<evidence type="ECO:0000313" key="18">
    <source>
        <dbReference type="EMBL" id="RXH96514.1"/>
    </source>
</evidence>
<dbReference type="STRING" id="3750.A0A498JRP8"/>
<dbReference type="SUPFAM" id="SSF57850">
    <property type="entry name" value="RING/U-box"/>
    <property type="match status" value="1"/>
</dbReference>
<dbReference type="Pfam" id="PF01624">
    <property type="entry name" value="MutS_I"/>
    <property type="match status" value="1"/>
</dbReference>
<dbReference type="Pfam" id="PF05188">
    <property type="entry name" value="MutS_II"/>
    <property type="match status" value="1"/>
</dbReference>
<evidence type="ECO:0000256" key="4">
    <source>
        <dbReference type="ARBA" id="ARBA00022741"/>
    </source>
</evidence>
<dbReference type="Gene3D" id="3.30.40.10">
    <property type="entry name" value="Zinc/RING finger domain, C3HC4 (zinc finger)"/>
    <property type="match status" value="1"/>
</dbReference>
<dbReference type="InterPro" id="IPR036187">
    <property type="entry name" value="DNA_mismatch_repair_MutS_sf"/>
</dbReference>
<dbReference type="PANTHER" id="PTHR46859">
    <property type="entry name" value="TRANSMEMBRANE FRAGILE-X-F-ASSOCIATED PROTEIN"/>
    <property type="match status" value="1"/>
</dbReference>
<dbReference type="GO" id="GO:0005524">
    <property type="term" value="F:ATP binding"/>
    <property type="evidence" value="ECO:0007669"/>
    <property type="project" value="UniProtKB-KW"/>
</dbReference>
<dbReference type="InterPro" id="IPR019396">
    <property type="entry name" value="TM_Fragile-X-F-assoc"/>
</dbReference>
<feature type="transmembrane region" description="Helical" evidence="16">
    <location>
        <begin position="1166"/>
        <end position="1195"/>
    </location>
</feature>
<dbReference type="GO" id="GO:0008270">
    <property type="term" value="F:zinc ion binding"/>
    <property type="evidence" value="ECO:0007669"/>
    <property type="project" value="UniProtKB-KW"/>
</dbReference>
<dbReference type="Pfam" id="PF13920">
    <property type="entry name" value="zf-C3HC4_3"/>
    <property type="match status" value="1"/>
</dbReference>
<evidence type="ECO:0000256" key="6">
    <source>
        <dbReference type="ARBA" id="ARBA00022840"/>
    </source>
</evidence>
<evidence type="ECO:0000256" key="16">
    <source>
        <dbReference type="SAM" id="Phobius"/>
    </source>
</evidence>
<gene>
    <name evidence="18" type="ORF">DVH24_009018</name>
</gene>
<dbReference type="PANTHER" id="PTHR46859:SF3">
    <property type="entry name" value="RING-TYPE DOMAIN-CONTAINING PROTEIN"/>
    <property type="match status" value="1"/>
</dbReference>
<evidence type="ECO:0000256" key="7">
    <source>
        <dbReference type="ARBA" id="ARBA00022946"/>
    </source>
</evidence>
<dbReference type="PROSITE" id="PS00486">
    <property type="entry name" value="DNA_MISMATCH_REPAIR_2"/>
    <property type="match status" value="1"/>
</dbReference>
<keyword evidence="13" id="KW-0862">Zinc</keyword>
<dbReference type="InterPro" id="IPR036678">
    <property type="entry name" value="MutS_con_dom_sf"/>
</dbReference>
<dbReference type="InterPro" id="IPR007696">
    <property type="entry name" value="DNA_mismatch_repair_MutS_core"/>
</dbReference>
<protein>
    <recommendedName>
        <fullName evidence="12">DNA mismatch repair protein MSH2</fullName>
    </recommendedName>
    <alternativeName>
        <fullName evidence="3">DNA mismatch repair protein Msh2</fullName>
    </alternativeName>
    <alternativeName>
        <fullName evidence="11">MutS protein homolog 2</fullName>
    </alternativeName>
</protein>
<dbReference type="InterPro" id="IPR000432">
    <property type="entry name" value="DNA_mismatch_repair_MutS_C"/>
</dbReference>
<evidence type="ECO:0000256" key="2">
    <source>
        <dbReference type="ARBA" id="ARBA00006271"/>
    </source>
</evidence>
<dbReference type="Gene3D" id="3.40.50.300">
    <property type="entry name" value="P-loop containing nucleotide triphosphate hydrolases"/>
    <property type="match status" value="1"/>
</dbReference>
<keyword evidence="10" id="KW-0539">Nucleus</keyword>
<evidence type="ECO:0000256" key="5">
    <source>
        <dbReference type="ARBA" id="ARBA00022763"/>
    </source>
</evidence>
<dbReference type="SUPFAM" id="SSF52540">
    <property type="entry name" value="P-loop containing nucleoside triphosphate hydrolases"/>
    <property type="match status" value="1"/>
</dbReference>
<sequence>MDANFEDHSKLPELKLDAKQSQGFLSFFKTLPNDSRAIRLFDRRDYYTAHGENATFIAKTYYRTTTALRQLGSGSNGLSSVSVSKNMFETITRDILLERTDHTLEIYEGSGSSWKLVKSGTPGNLGSFEDVLFANNEMQDTPVVVALLPNFRENGCTVGLGYVDLTKRVLGLAEFIDDSHFTNVESALVALGCKECLLPLESGKTSEIRTLHDALSRCGVMLTERKKTEFKMRDLVQDLGRLVKGSIEPVRDFVSGFEFAPGALGALLSYAELLADESNYGNYSIQRYNLDSYMRLDSAAMRALNVLESKTDANKNFSLFGLMNRTCTAGMGKRLLHMWLKQPLLDVNEINSRLDLVQAFVEDPALRQDLRQHLKRISDIERLMHNLEKKRAGLQHIVKLYQVQSMSYKVIYHVEVLLSCIRLPYIKSALERYDGQFSSLTKERYWEPLELWTDDRHLNKFIALVEAAVDLDQLENGEYMISSGYDPALSALNEEQESLEHQIQNLHKQTANDLDLALDKALKLDKGTQFGHVFRITKKEEPKIRKKLTTQFIVLETRKDGVKFTNTKLKKLGDQYQRIVEEYKSCQKELVNRVIQTTTTFSEVFWSVAGLLSELDVLLSFADLASSCPTPYTRPVITPPDEGDIILEGSRHPCVEAQDWVNFIPNDCKLVRGKSWFQIITGPNMGGKSTFIRQVGVNILMAQVGCFVPCDSASISVRDCIFARVGAGDCQLRGVSTFMQEMLETASILKGATDKSLIIIDELGRGTSTYDGFGLAWAICEHLVEVIKAPTLFATHFHELTALAHENVVEDTNMKQIVGVANYHVSAHIDSSSRKLTMLYKVEPGACDQSFGIQVAEFANFPESVVSLAREKAAELEDFSATTVTPNDATEEVGLKRKREHDTGDTTKGAARAHKFLEEFSNLPLETMDLKQALQRVCKMKDELQKDAANSQWLQHAKMDRTIRVPESERAQSEQATPAVSAAPTTSFYGDDELAESVEVRAGPGGPQPPLLLHATARSQAGRRRRLLLLVGGKVWEIFCLIDEAGNRLPTDSGIGTSWKRFRCEIVARGRFSLPAPSVPHSRHWAPCHAIAATPLLVAFELLLCIYLESVSVHGFAAVNLKVVFLPLLAFEIIILIDNFRMCRALMPGDDESMSDETIWETLPHFWVAISMVFFVAATVFTLLKLCECFAFLVCTKWSNPVIHRSAHSREATSSSTTIRYLDWNSGLVVSAEEDQNHDRMCGLQDIGGHLMKIPVIGFQVLLCMRLEGTPANARHIPLPVLFSPLFLLQGAGVLLSACRLVEKIVLLLRTEAGTGLYFRFSSRAHDCFGFLHRGSRLLGWWSIDERSPEEDARLFHEGASGYNTFSGYPPEIVKKMPKKDLTEEVWRLQAALGEQTEITKYSQQEYERLQNEKVLCRVCFEGEISVVLLPCRHRVLCSSCSNKCKKCPICRESIEERLPVYDV</sequence>
<keyword evidence="13" id="KW-0479">Metal-binding</keyword>
<evidence type="ECO:0000256" key="1">
    <source>
        <dbReference type="ARBA" id="ARBA00004123"/>
    </source>
</evidence>
<feature type="region of interest" description="Disordered" evidence="15">
    <location>
        <begin position="966"/>
        <end position="986"/>
    </location>
</feature>
<evidence type="ECO:0000256" key="11">
    <source>
        <dbReference type="ARBA" id="ARBA00029795"/>
    </source>
</evidence>
<dbReference type="InterPro" id="IPR032642">
    <property type="entry name" value="Msh2_ATP-bd"/>
</dbReference>
<evidence type="ECO:0000256" key="14">
    <source>
        <dbReference type="SAM" id="Coils"/>
    </source>
</evidence>
<dbReference type="Pfam" id="PF05190">
    <property type="entry name" value="MutS_IV"/>
    <property type="match status" value="1"/>
</dbReference>
<evidence type="ECO:0000259" key="17">
    <source>
        <dbReference type="PROSITE" id="PS50089"/>
    </source>
</evidence>
<keyword evidence="19" id="KW-1185">Reference proteome</keyword>
<organism evidence="18 19">
    <name type="scientific">Malus domestica</name>
    <name type="common">Apple</name>
    <name type="synonym">Pyrus malus</name>
    <dbReference type="NCBI Taxonomy" id="3750"/>
    <lineage>
        <taxon>Eukaryota</taxon>
        <taxon>Viridiplantae</taxon>
        <taxon>Streptophyta</taxon>
        <taxon>Embryophyta</taxon>
        <taxon>Tracheophyta</taxon>
        <taxon>Spermatophyta</taxon>
        <taxon>Magnoliopsida</taxon>
        <taxon>eudicotyledons</taxon>
        <taxon>Gunneridae</taxon>
        <taxon>Pentapetalae</taxon>
        <taxon>rosids</taxon>
        <taxon>fabids</taxon>
        <taxon>Rosales</taxon>
        <taxon>Rosaceae</taxon>
        <taxon>Amygdaloideae</taxon>
        <taxon>Maleae</taxon>
        <taxon>Malus</taxon>
    </lineage>
</organism>
<dbReference type="FunFam" id="1.10.1420.10:FF:000021">
    <property type="entry name" value="DNA mismatch repair protein MSH2"/>
    <property type="match status" value="1"/>
</dbReference>
<keyword evidence="16" id="KW-0812">Transmembrane</keyword>
<dbReference type="Gene3D" id="3.30.420.110">
    <property type="entry name" value="MutS, connector domain"/>
    <property type="match status" value="1"/>
</dbReference>
<dbReference type="Pfam" id="PF00488">
    <property type="entry name" value="MutS_V"/>
    <property type="match status" value="1"/>
</dbReference>
<dbReference type="InterPro" id="IPR007861">
    <property type="entry name" value="DNA_mismatch_repair_MutS_clamp"/>
</dbReference>
<keyword evidence="8" id="KW-0238">DNA-binding</keyword>
<keyword evidence="5" id="KW-0227">DNA damage</keyword>
<evidence type="ECO:0000256" key="8">
    <source>
        <dbReference type="ARBA" id="ARBA00023125"/>
    </source>
</evidence>
<dbReference type="FunFam" id="3.40.1170.10:FF:000003">
    <property type="entry name" value="DNA mismatch repair protein"/>
    <property type="match status" value="1"/>
</dbReference>
<feature type="compositionally biased region" description="Low complexity" evidence="15">
    <location>
        <begin position="976"/>
        <end position="986"/>
    </location>
</feature>
<comment type="similarity">
    <text evidence="2">Belongs to the DNA mismatch repair MutS family.</text>
</comment>
<comment type="subcellular location">
    <subcellularLocation>
        <location evidence="1">Nucleus</location>
    </subcellularLocation>
</comment>
<keyword evidence="16" id="KW-0472">Membrane</keyword>
<dbReference type="FunFam" id="3.30.420.110:FF:000002">
    <property type="entry name" value="DNA mismatch repair protein"/>
    <property type="match status" value="1"/>
</dbReference>
<keyword evidence="4" id="KW-0547">Nucleotide-binding</keyword>
<dbReference type="Gene3D" id="3.40.1170.10">
    <property type="entry name" value="DNA repair protein MutS, domain I"/>
    <property type="match status" value="1"/>
</dbReference>
<evidence type="ECO:0000256" key="3">
    <source>
        <dbReference type="ARBA" id="ARBA00019549"/>
    </source>
</evidence>
<keyword evidence="14" id="KW-0175">Coiled coil</keyword>
<dbReference type="InterPro" id="IPR013083">
    <property type="entry name" value="Znf_RING/FYVE/PHD"/>
</dbReference>
<dbReference type="InterPro" id="IPR001841">
    <property type="entry name" value="Znf_RING"/>
</dbReference>
<dbReference type="FunFam" id="3.30.40.10:FF:000148">
    <property type="entry name" value="Kinesin-like protein KIN-7D, mitochondrial"/>
    <property type="match status" value="1"/>
</dbReference>
<keyword evidence="6" id="KW-0067">ATP-binding</keyword>
<dbReference type="GO" id="GO:0005634">
    <property type="term" value="C:nucleus"/>
    <property type="evidence" value="ECO:0007669"/>
    <property type="project" value="UniProtKB-SubCell"/>
</dbReference>
<dbReference type="GO" id="GO:0030983">
    <property type="term" value="F:mismatched DNA binding"/>
    <property type="evidence" value="ECO:0007669"/>
    <property type="project" value="InterPro"/>
</dbReference>
<dbReference type="InterPro" id="IPR016151">
    <property type="entry name" value="DNA_mismatch_repair_MutS_N"/>
</dbReference>
<feature type="domain" description="RING-type" evidence="17">
    <location>
        <begin position="1417"/>
        <end position="1452"/>
    </location>
</feature>
<dbReference type="SMART" id="SM00534">
    <property type="entry name" value="MUTSac"/>
    <property type="match status" value="1"/>
</dbReference>
<accession>A0A498JRP8</accession>
<dbReference type="InterPro" id="IPR027417">
    <property type="entry name" value="P-loop_NTPase"/>
</dbReference>